<dbReference type="GO" id="GO:0004222">
    <property type="term" value="F:metalloendopeptidase activity"/>
    <property type="evidence" value="ECO:0007669"/>
    <property type="project" value="InterPro"/>
</dbReference>
<evidence type="ECO:0008006" key="7">
    <source>
        <dbReference type="Google" id="ProtNLM"/>
    </source>
</evidence>
<evidence type="ECO:0000259" key="4">
    <source>
        <dbReference type="Pfam" id="PF05193"/>
    </source>
</evidence>
<reference evidence="6" key="1">
    <citation type="submission" date="2017-09" db="EMBL/GenBank/DDBJ databases">
        <title>Depth-based differentiation of microbial function through sediment-hosted aquifers and enrichment of novel symbionts in the deep terrestrial subsurface.</title>
        <authorList>
            <person name="Probst A.J."/>
            <person name="Ladd B."/>
            <person name="Jarett J.K."/>
            <person name="Geller-Mcgrath D.E."/>
            <person name="Sieber C.M.K."/>
            <person name="Emerson J.B."/>
            <person name="Anantharaman K."/>
            <person name="Thomas B.C."/>
            <person name="Malmstrom R."/>
            <person name="Stieglmeier M."/>
            <person name="Klingl A."/>
            <person name="Woyke T."/>
            <person name="Ryan C.M."/>
            <person name="Banfield J.F."/>
        </authorList>
    </citation>
    <scope>NUCLEOTIDE SEQUENCE [LARGE SCALE GENOMIC DNA]</scope>
</reference>
<dbReference type="GO" id="GO:0006508">
    <property type="term" value="P:proteolysis"/>
    <property type="evidence" value="ECO:0007669"/>
    <property type="project" value="InterPro"/>
</dbReference>
<proteinExistence type="inferred from homology"/>
<dbReference type="GO" id="GO:0046872">
    <property type="term" value="F:metal ion binding"/>
    <property type="evidence" value="ECO:0007669"/>
    <property type="project" value="InterPro"/>
</dbReference>
<feature type="domain" description="Peptidase M16 N-terminal" evidence="3">
    <location>
        <begin position="29"/>
        <end position="154"/>
    </location>
</feature>
<evidence type="ECO:0000259" key="3">
    <source>
        <dbReference type="Pfam" id="PF00675"/>
    </source>
</evidence>
<evidence type="ECO:0000256" key="1">
    <source>
        <dbReference type="ARBA" id="ARBA00007261"/>
    </source>
</evidence>
<accession>A0A2M6W384</accession>
<dbReference type="SUPFAM" id="SSF63411">
    <property type="entry name" value="LuxS/MPP-like metallohydrolase"/>
    <property type="match status" value="2"/>
</dbReference>
<dbReference type="PANTHER" id="PTHR11851">
    <property type="entry name" value="METALLOPROTEASE"/>
    <property type="match status" value="1"/>
</dbReference>
<name>A0A2M6W384_9BACT</name>
<dbReference type="InterPro" id="IPR050361">
    <property type="entry name" value="MPP/UQCRC_Complex"/>
</dbReference>
<dbReference type="Pfam" id="PF00675">
    <property type="entry name" value="Peptidase_M16"/>
    <property type="match status" value="1"/>
</dbReference>
<comment type="similarity">
    <text evidence="1 2">Belongs to the peptidase M16 family.</text>
</comment>
<evidence type="ECO:0000256" key="2">
    <source>
        <dbReference type="RuleBase" id="RU004447"/>
    </source>
</evidence>
<dbReference type="InterPro" id="IPR001431">
    <property type="entry name" value="Pept_M16_Zn_BS"/>
</dbReference>
<dbReference type="PROSITE" id="PS00143">
    <property type="entry name" value="INSULINASE"/>
    <property type="match status" value="1"/>
</dbReference>
<dbReference type="EMBL" id="PFBX01000049">
    <property type="protein sequence ID" value="PIT87180.1"/>
    <property type="molecule type" value="Genomic_DNA"/>
</dbReference>
<evidence type="ECO:0000313" key="5">
    <source>
        <dbReference type="EMBL" id="PIT87180.1"/>
    </source>
</evidence>
<dbReference type="InterPro" id="IPR011249">
    <property type="entry name" value="Metalloenz_LuxS/M16"/>
</dbReference>
<dbReference type="Pfam" id="PF05193">
    <property type="entry name" value="Peptidase_M16_C"/>
    <property type="match status" value="1"/>
</dbReference>
<organism evidence="5 6">
    <name type="scientific">Candidatus Magasanikbacteria bacterium CG10_big_fil_rev_8_21_14_0_10_40_10</name>
    <dbReference type="NCBI Taxonomy" id="1974648"/>
    <lineage>
        <taxon>Bacteria</taxon>
        <taxon>Candidatus Magasanikiibacteriota</taxon>
    </lineage>
</organism>
<comment type="caution">
    <text evidence="5">The sequence shown here is derived from an EMBL/GenBank/DDBJ whole genome shotgun (WGS) entry which is preliminary data.</text>
</comment>
<protein>
    <recommendedName>
        <fullName evidence="7">Peptidase M16</fullName>
    </recommendedName>
</protein>
<feature type="domain" description="Peptidase M16 C-terminal" evidence="4">
    <location>
        <begin position="167"/>
        <end position="348"/>
    </location>
</feature>
<dbReference type="InterPro" id="IPR011765">
    <property type="entry name" value="Pept_M16_N"/>
</dbReference>
<sequence length="425" mass="48453">MIKQLKLKNGLKVVCFPLKGTRALSVMALLPIGARYESADMSGASHFVEHLMFDGTIKRPTSLDISRLLESEGADYNAMTNKEYTGYYVKINSERAQIAFDLLSDMLFNAKFEQKEVDKEKGVIVEELRMYEDNPSMAIDLLFDKIVFGDHPLGWDVGGTAQTVRALSREKLWSHYQKYYQPGNMVLVVAGCLPDKKKLKKYLDYFNVKSKIKFKPLKDQYQHWTWPKKLPLEKRVETQIRKLDQAQVMLGFPGLDYGHKDRYAVAVLTNILGVGMSSRLFVEVREKRGLAYMIRADHVGLRDCGIFQIQAGLDPARLAEALKVIKQELKKISSEKVSVNELKEAKSAIIGRMVLGFEDSSAVASSYAKQFWFDNRLWTQKEVFAKVRAVTSNDILRVAKNIFVPEQIRLATIGSFDKKEILKMI</sequence>
<dbReference type="PANTHER" id="PTHR11851:SF49">
    <property type="entry name" value="MITOCHONDRIAL-PROCESSING PEPTIDASE SUBUNIT ALPHA"/>
    <property type="match status" value="1"/>
</dbReference>
<dbReference type="Proteomes" id="UP000231183">
    <property type="component" value="Unassembled WGS sequence"/>
</dbReference>
<dbReference type="AlphaFoldDB" id="A0A2M6W384"/>
<evidence type="ECO:0000313" key="6">
    <source>
        <dbReference type="Proteomes" id="UP000231183"/>
    </source>
</evidence>
<dbReference type="Gene3D" id="3.30.830.10">
    <property type="entry name" value="Metalloenzyme, LuxS/M16 peptidase-like"/>
    <property type="match status" value="2"/>
</dbReference>
<gene>
    <name evidence="5" type="ORF">COU31_04440</name>
</gene>
<dbReference type="InterPro" id="IPR007863">
    <property type="entry name" value="Peptidase_M16_C"/>
</dbReference>